<comment type="similarity">
    <text evidence="1 2">Belongs to the Iojap/RsfS family.</text>
</comment>
<protein>
    <recommendedName>
        <fullName evidence="2">Ribosomal silencing factor RsfS</fullName>
    </recommendedName>
</protein>
<dbReference type="GO" id="GO:0043023">
    <property type="term" value="F:ribosomal large subunit binding"/>
    <property type="evidence" value="ECO:0007669"/>
    <property type="project" value="TreeGrafter"/>
</dbReference>
<dbReference type="NCBIfam" id="TIGR00090">
    <property type="entry name" value="rsfS_iojap_ybeB"/>
    <property type="match status" value="1"/>
</dbReference>
<keyword evidence="2" id="KW-0810">Translation regulation</keyword>
<dbReference type="Proteomes" id="UP000182034">
    <property type="component" value="Unassembled WGS sequence"/>
</dbReference>
<dbReference type="InterPro" id="IPR043519">
    <property type="entry name" value="NT_sf"/>
</dbReference>
<comment type="subcellular location">
    <subcellularLocation>
        <location evidence="2">Cytoplasm</location>
    </subcellularLocation>
</comment>
<dbReference type="Pfam" id="PF02410">
    <property type="entry name" value="RsfS"/>
    <property type="match status" value="1"/>
</dbReference>
<sequence>MQIIDILMNKTAEKQALIDKIVEAIQDVKGEDIMIFDLSKIENSVAETFIICSGNSNTQVSALAGSVEKKVRNDLQDRPWHVEGTENSMWVLVDYVTVVVHIFQKETREYYDIEELWGDAAITKIEYEY</sequence>
<dbReference type="GO" id="GO:0042256">
    <property type="term" value="P:cytosolic ribosome assembly"/>
    <property type="evidence" value="ECO:0007669"/>
    <property type="project" value="UniProtKB-UniRule"/>
</dbReference>
<dbReference type="AlphaFoldDB" id="A0A1K2IFM1"/>
<gene>
    <name evidence="2" type="primary">rsfS</name>
    <name evidence="3" type="ORF">SAMN05216324_10257</name>
</gene>
<dbReference type="InterPro" id="IPR004394">
    <property type="entry name" value="Iojap/RsfS/C7orf30"/>
</dbReference>
<dbReference type="GO" id="GO:0090071">
    <property type="term" value="P:negative regulation of ribosome biogenesis"/>
    <property type="evidence" value="ECO:0007669"/>
    <property type="project" value="UniProtKB-UniRule"/>
</dbReference>
<name>A0A1K2IFM1_9FLAO</name>
<reference evidence="4" key="1">
    <citation type="submission" date="2016-10" db="EMBL/GenBank/DDBJ databases">
        <authorList>
            <person name="Varghese N."/>
            <person name="Submissions S."/>
        </authorList>
    </citation>
    <scope>NUCLEOTIDE SEQUENCE [LARGE SCALE GENOMIC DNA]</scope>
    <source>
        <strain evidence="4">SUR2</strain>
    </source>
</reference>
<organism evidence="3 4">
    <name type="scientific">Chryseobacterium limigenitum</name>
    <dbReference type="NCBI Taxonomy" id="1612149"/>
    <lineage>
        <taxon>Bacteria</taxon>
        <taxon>Pseudomonadati</taxon>
        <taxon>Bacteroidota</taxon>
        <taxon>Flavobacteriia</taxon>
        <taxon>Flavobacteriales</taxon>
        <taxon>Weeksellaceae</taxon>
        <taxon>Chryseobacterium group</taxon>
        <taxon>Chryseobacterium</taxon>
    </lineage>
</organism>
<dbReference type="STRING" id="1612149.SAMN05216324_10257"/>
<dbReference type="PANTHER" id="PTHR21043">
    <property type="entry name" value="IOJAP SUPERFAMILY ORTHOLOG"/>
    <property type="match status" value="1"/>
</dbReference>
<comment type="function">
    <text evidence="2">Functions as a ribosomal silencing factor. Interacts with ribosomal protein uL14 (rplN), blocking formation of intersubunit bridge B8. Prevents association of the 30S and 50S ribosomal subunits and the formation of functional ribosomes, thus repressing translation.</text>
</comment>
<accession>A0A1K2IFM1</accession>
<evidence type="ECO:0000313" key="3">
    <source>
        <dbReference type="EMBL" id="SFZ91080.1"/>
    </source>
</evidence>
<evidence type="ECO:0000256" key="2">
    <source>
        <dbReference type="HAMAP-Rule" id="MF_01477"/>
    </source>
</evidence>
<dbReference type="GO" id="GO:0005737">
    <property type="term" value="C:cytoplasm"/>
    <property type="evidence" value="ECO:0007669"/>
    <property type="project" value="UniProtKB-SubCell"/>
</dbReference>
<keyword evidence="2" id="KW-0963">Cytoplasm</keyword>
<evidence type="ECO:0000256" key="1">
    <source>
        <dbReference type="ARBA" id="ARBA00010574"/>
    </source>
</evidence>
<keyword evidence="2" id="KW-0678">Repressor</keyword>
<dbReference type="GO" id="GO:0017148">
    <property type="term" value="P:negative regulation of translation"/>
    <property type="evidence" value="ECO:0007669"/>
    <property type="project" value="UniProtKB-UniRule"/>
</dbReference>
<comment type="subunit">
    <text evidence="2">Interacts with ribosomal protein uL14 (rplN).</text>
</comment>
<dbReference type="SUPFAM" id="SSF81301">
    <property type="entry name" value="Nucleotidyltransferase"/>
    <property type="match status" value="1"/>
</dbReference>
<dbReference type="Gene3D" id="3.30.460.10">
    <property type="entry name" value="Beta Polymerase, domain 2"/>
    <property type="match status" value="1"/>
</dbReference>
<dbReference type="EMBL" id="FPKW01000002">
    <property type="protein sequence ID" value="SFZ91080.1"/>
    <property type="molecule type" value="Genomic_DNA"/>
</dbReference>
<dbReference type="HAMAP" id="MF_01477">
    <property type="entry name" value="Iojap_RsfS"/>
    <property type="match status" value="1"/>
</dbReference>
<proteinExistence type="inferred from homology"/>
<keyword evidence="4" id="KW-1185">Reference proteome</keyword>
<evidence type="ECO:0000313" key="4">
    <source>
        <dbReference type="Proteomes" id="UP000182034"/>
    </source>
</evidence>
<dbReference type="PANTHER" id="PTHR21043:SF0">
    <property type="entry name" value="MITOCHONDRIAL ASSEMBLY OF RIBOSOMAL LARGE SUBUNIT PROTEIN 1"/>
    <property type="match status" value="1"/>
</dbReference>